<dbReference type="PANTHER" id="PTHR31769">
    <property type="entry name" value="OS07G0462200 PROTEIN-RELATED"/>
    <property type="match status" value="1"/>
</dbReference>
<feature type="transmembrane region" description="Helical" evidence="7">
    <location>
        <begin position="133"/>
        <end position="153"/>
    </location>
</feature>
<evidence type="ECO:0000256" key="4">
    <source>
        <dbReference type="ARBA" id="ARBA00022989"/>
    </source>
</evidence>
<dbReference type="GO" id="GO:0012505">
    <property type="term" value="C:endomembrane system"/>
    <property type="evidence" value="ECO:0007669"/>
    <property type="project" value="UniProtKB-SubCell"/>
</dbReference>
<dbReference type="OrthoDB" id="1667348at2759"/>
<comment type="subcellular location">
    <subcellularLocation>
        <location evidence="1">Endomembrane system</location>
        <topology evidence="1">Multi-pass membrane protein</topology>
    </subcellularLocation>
</comment>
<dbReference type="KEGG" id="mnt:21397963"/>
<keyword evidence="5 7" id="KW-0472">Membrane</keyword>
<gene>
    <name evidence="8" type="ORF">L484_014841</name>
</gene>
<dbReference type="eggNOG" id="ENOG502RXRV">
    <property type="taxonomic scope" value="Eukaryota"/>
</dbReference>
<dbReference type="Pfam" id="PF06749">
    <property type="entry name" value="DUF1218"/>
    <property type="match status" value="1"/>
</dbReference>
<sequence>MARNFGPLICIMIMIMDVVAGILGIQAEIAQNKVKSLRMWIFECRDPSYQAYKLGMAAAVLLAFSHVIANLLGGCICFWSRAEYERATANKQLAVGSLILSWIVLGAAFSLLMIGTLANSKSRKSCGLAHHRFFSIGGILCFIHGLVTVAYYISAAATIREEKKSRQDQTTPSA</sequence>
<keyword evidence="3" id="KW-0732">Signal</keyword>
<evidence type="ECO:0000256" key="2">
    <source>
        <dbReference type="ARBA" id="ARBA00022692"/>
    </source>
</evidence>
<evidence type="ECO:0000256" key="1">
    <source>
        <dbReference type="ARBA" id="ARBA00004127"/>
    </source>
</evidence>
<evidence type="ECO:0000256" key="7">
    <source>
        <dbReference type="SAM" id="Phobius"/>
    </source>
</evidence>
<evidence type="ECO:0000256" key="5">
    <source>
        <dbReference type="ARBA" id="ARBA00023136"/>
    </source>
</evidence>
<evidence type="ECO:0000313" key="9">
    <source>
        <dbReference type="Proteomes" id="UP000030645"/>
    </source>
</evidence>
<reference evidence="9" key="1">
    <citation type="submission" date="2013-01" db="EMBL/GenBank/DDBJ databases">
        <title>Draft Genome Sequence of a Mulberry Tree, Morus notabilis C.K. Schneid.</title>
        <authorList>
            <person name="He N."/>
            <person name="Zhao S."/>
        </authorList>
    </citation>
    <scope>NUCLEOTIDE SEQUENCE</scope>
</reference>
<organism evidence="8 9">
    <name type="scientific">Morus notabilis</name>
    <dbReference type="NCBI Taxonomy" id="981085"/>
    <lineage>
        <taxon>Eukaryota</taxon>
        <taxon>Viridiplantae</taxon>
        <taxon>Streptophyta</taxon>
        <taxon>Embryophyta</taxon>
        <taxon>Tracheophyta</taxon>
        <taxon>Spermatophyta</taxon>
        <taxon>Magnoliopsida</taxon>
        <taxon>eudicotyledons</taxon>
        <taxon>Gunneridae</taxon>
        <taxon>Pentapetalae</taxon>
        <taxon>rosids</taxon>
        <taxon>fabids</taxon>
        <taxon>Rosales</taxon>
        <taxon>Moraceae</taxon>
        <taxon>Moreae</taxon>
        <taxon>Morus</taxon>
    </lineage>
</organism>
<accession>W9QEZ7</accession>
<dbReference type="AlphaFoldDB" id="W9QEZ7"/>
<feature type="transmembrane region" description="Helical" evidence="7">
    <location>
        <begin position="51"/>
        <end position="81"/>
    </location>
</feature>
<keyword evidence="9" id="KW-1185">Reference proteome</keyword>
<keyword evidence="4 7" id="KW-1133">Transmembrane helix</keyword>
<comment type="similarity">
    <text evidence="6">Belongs to the DESIGUAL family.</text>
</comment>
<dbReference type="InterPro" id="IPR052222">
    <property type="entry name" value="DESIGUAL"/>
</dbReference>
<dbReference type="STRING" id="981085.W9QEZ7"/>
<evidence type="ECO:0000256" key="3">
    <source>
        <dbReference type="ARBA" id="ARBA00022729"/>
    </source>
</evidence>
<proteinExistence type="inferred from homology"/>
<evidence type="ECO:0000256" key="6">
    <source>
        <dbReference type="ARBA" id="ARBA00029467"/>
    </source>
</evidence>
<name>W9QEZ7_9ROSA</name>
<dbReference type="EMBL" id="KE343506">
    <property type="protein sequence ID" value="EXB31414.1"/>
    <property type="molecule type" value="Genomic_DNA"/>
</dbReference>
<feature type="transmembrane region" description="Helical" evidence="7">
    <location>
        <begin position="93"/>
        <end position="112"/>
    </location>
</feature>
<feature type="transmembrane region" description="Helical" evidence="7">
    <location>
        <begin position="6"/>
        <end position="30"/>
    </location>
</feature>
<dbReference type="InterPro" id="IPR009606">
    <property type="entry name" value="DEAL/Modifying_wall_lignin1/2"/>
</dbReference>
<protein>
    <submittedName>
        <fullName evidence="8">Uncharacterized protein</fullName>
    </submittedName>
</protein>
<keyword evidence="2 7" id="KW-0812">Transmembrane</keyword>
<evidence type="ECO:0000313" key="8">
    <source>
        <dbReference type="EMBL" id="EXB31414.1"/>
    </source>
</evidence>
<dbReference type="Proteomes" id="UP000030645">
    <property type="component" value="Unassembled WGS sequence"/>
</dbReference>